<keyword evidence="1" id="KW-0812">Transmembrane</keyword>
<reference evidence="2 3" key="1">
    <citation type="submission" date="2009-04" db="EMBL/GenBank/DDBJ databases">
        <authorList>
            <person name="Sebastian Y."/>
            <person name="Madupu R."/>
            <person name="Durkin A.S."/>
            <person name="Torralba M."/>
            <person name="Methe B."/>
            <person name="Sutton G.G."/>
            <person name="Strausberg R.L."/>
            <person name="Nelson K.E."/>
        </authorList>
    </citation>
    <scope>NUCLEOTIDE SEQUENCE [LARGE SCALE GENOMIC DNA]</scope>
    <source>
        <strain evidence="3">ATCC 35406 / BCRC 14492 / JCM 8526 / NCTC 13058 / HG 370</strain>
    </source>
</reference>
<evidence type="ECO:0000313" key="3">
    <source>
        <dbReference type="Proteomes" id="UP000004295"/>
    </source>
</evidence>
<evidence type="ECO:0000313" key="2">
    <source>
        <dbReference type="EMBL" id="EEN82336.1"/>
    </source>
</evidence>
<dbReference type="STRING" id="553175.POREN0001_1770"/>
<dbReference type="Proteomes" id="UP000004295">
    <property type="component" value="Unassembled WGS sequence"/>
</dbReference>
<organism evidence="2 3">
    <name type="scientific">Porphyromonas endodontalis (strain ATCC 35406 / DSM 24491 / JCM 8526 / CCUG 16442 / BCRC 14492 / NCTC 13058 / HG 370)</name>
    <name type="common">Bacteroides endodontalis</name>
    <dbReference type="NCBI Taxonomy" id="553175"/>
    <lineage>
        <taxon>Bacteria</taxon>
        <taxon>Pseudomonadati</taxon>
        <taxon>Bacteroidota</taxon>
        <taxon>Bacteroidia</taxon>
        <taxon>Bacteroidales</taxon>
        <taxon>Porphyromonadaceae</taxon>
        <taxon>Porphyromonas</taxon>
    </lineage>
</organism>
<evidence type="ECO:0000256" key="1">
    <source>
        <dbReference type="SAM" id="Phobius"/>
    </source>
</evidence>
<proteinExistence type="predicted"/>
<gene>
    <name evidence="2" type="ORF">POREN0001_1770</name>
</gene>
<dbReference type="EMBL" id="ACNN01000026">
    <property type="protein sequence ID" value="EEN82336.1"/>
    <property type="molecule type" value="Genomic_DNA"/>
</dbReference>
<name>C3JBN5_POREA</name>
<accession>C3JBN5</accession>
<feature type="transmembrane region" description="Helical" evidence="1">
    <location>
        <begin position="21"/>
        <end position="41"/>
    </location>
</feature>
<feature type="transmembrane region" description="Helical" evidence="1">
    <location>
        <begin position="47"/>
        <end position="67"/>
    </location>
</feature>
<keyword evidence="3" id="KW-1185">Reference proteome</keyword>
<dbReference type="AlphaFoldDB" id="C3JBN5"/>
<keyword evidence="1" id="KW-1133">Transmembrane helix</keyword>
<protein>
    <submittedName>
        <fullName evidence="2">Uncharacterized protein</fullName>
    </submittedName>
</protein>
<sequence length="88" mass="9944">MTIEKKVIKCKELAPLNTKQVLSVLGYILLCSINLSISFTIFWSVIWVWICLCAGNGQTPIILSMLSRRFQKTIKRKSFFISASSSSI</sequence>
<keyword evidence="1" id="KW-0472">Membrane</keyword>
<comment type="caution">
    <text evidence="2">The sequence shown here is derived from an EMBL/GenBank/DDBJ whole genome shotgun (WGS) entry which is preliminary data.</text>
</comment>